<accession>A0A812W3I6</accession>
<dbReference type="EMBL" id="CAJNJA010031870">
    <property type="protein sequence ID" value="CAE7661543.1"/>
    <property type="molecule type" value="Genomic_DNA"/>
</dbReference>
<reference evidence="2" key="1">
    <citation type="submission" date="2021-02" db="EMBL/GenBank/DDBJ databases">
        <authorList>
            <person name="Dougan E. K."/>
            <person name="Rhodes N."/>
            <person name="Thang M."/>
            <person name="Chan C."/>
        </authorList>
    </citation>
    <scope>NUCLEOTIDE SEQUENCE</scope>
</reference>
<protein>
    <submittedName>
        <fullName evidence="2">Uncharacterized protein</fullName>
    </submittedName>
</protein>
<proteinExistence type="predicted"/>
<organism evidence="2 3">
    <name type="scientific">Symbiodinium necroappetens</name>
    <dbReference type="NCBI Taxonomy" id="1628268"/>
    <lineage>
        <taxon>Eukaryota</taxon>
        <taxon>Sar</taxon>
        <taxon>Alveolata</taxon>
        <taxon>Dinophyceae</taxon>
        <taxon>Suessiales</taxon>
        <taxon>Symbiodiniaceae</taxon>
        <taxon>Symbiodinium</taxon>
    </lineage>
</organism>
<dbReference type="Proteomes" id="UP000601435">
    <property type="component" value="Unassembled WGS sequence"/>
</dbReference>
<feature type="transmembrane region" description="Helical" evidence="1">
    <location>
        <begin position="348"/>
        <end position="367"/>
    </location>
</feature>
<keyword evidence="3" id="KW-1185">Reference proteome</keyword>
<feature type="transmembrane region" description="Helical" evidence="1">
    <location>
        <begin position="387"/>
        <end position="407"/>
    </location>
</feature>
<keyword evidence="1" id="KW-0472">Membrane</keyword>
<keyword evidence="1" id="KW-1133">Transmembrane helix</keyword>
<feature type="transmembrane region" description="Helical" evidence="1">
    <location>
        <begin position="15"/>
        <end position="39"/>
    </location>
</feature>
<dbReference type="AlphaFoldDB" id="A0A812W3I6"/>
<feature type="transmembrane region" description="Helical" evidence="1">
    <location>
        <begin position="464"/>
        <end position="484"/>
    </location>
</feature>
<comment type="caution">
    <text evidence="2">The sequence shown here is derived from an EMBL/GenBank/DDBJ whole genome shotgun (WGS) entry which is preliminary data.</text>
</comment>
<evidence type="ECO:0000256" key="1">
    <source>
        <dbReference type="SAM" id="Phobius"/>
    </source>
</evidence>
<feature type="transmembrane region" description="Helical" evidence="1">
    <location>
        <begin position="208"/>
        <end position="231"/>
    </location>
</feature>
<evidence type="ECO:0000313" key="3">
    <source>
        <dbReference type="Proteomes" id="UP000601435"/>
    </source>
</evidence>
<sequence length="509" mass="56744">MFVSHSWESDSWSKYLAVCFTLNTAKAVKACALAFALLVSSYVVCNRHTSSLSNWSNWRVAMFGCGLLSVFFSVLFFGQHLTCGPCGLSGPRLWMDRLCIHQADAGQKALGISALPYFVLQSRQLLILYDDMYLERLWCVTELALFARCCGASCVHFAPLWLPRWLLRTLLLDTLQACVNLLLICLSEPAAAATMSTDRGWNHFLNELVGWSQIVLPGYFLAITPSMWSLLDKAWSHNRMLQQLEAFDVRKCHCSDESDRSLLEALIADLFDAMDEPVLSVPLEVADWVSEEEEGPLLDMPLDEDTKNAIRSLTSYPPTDYGLDAFNEYVRGPLREVLMENLGDETFLSWRTCFVAFLPQAIFLAVINLELLLVCPEVLDWPPGPTAWILGLADSVIFSCMVVPLLVPTLLHLAHVLESRVSSGHIQVLLMSLGGFLITTFVILLGNAACGALEAAVITRSFEWLAAFLLLMSFILVAFCIYFLRAAIAPAWLQIGQKLLAARCCMART</sequence>
<evidence type="ECO:0000313" key="2">
    <source>
        <dbReference type="EMBL" id="CAE7661543.1"/>
    </source>
</evidence>
<feature type="transmembrane region" description="Helical" evidence="1">
    <location>
        <begin position="428"/>
        <end position="458"/>
    </location>
</feature>
<gene>
    <name evidence="2" type="ORF">SNEC2469_LOCUS18806</name>
</gene>
<name>A0A812W3I6_9DINO</name>
<feature type="transmembrane region" description="Helical" evidence="1">
    <location>
        <begin position="60"/>
        <end position="78"/>
    </location>
</feature>
<keyword evidence="1" id="KW-0812">Transmembrane</keyword>